<dbReference type="RefSeq" id="WP_379792412.1">
    <property type="nucleotide sequence ID" value="NZ_JBHSQB010000009.1"/>
</dbReference>
<feature type="transmembrane region" description="Helical" evidence="6">
    <location>
        <begin position="188"/>
        <end position="209"/>
    </location>
</feature>
<evidence type="ECO:0000256" key="6">
    <source>
        <dbReference type="SAM" id="Phobius"/>
    </source>
</evidence>
<name>A0ABW1PP72_9FLAO</name>
<dbReference type="PANTHER" id="PTHR30250">
    <property type="entry name" value="PST FAMILY PREDICTED COLANIC ACID TRANSPORTER"/>
    <property type="match status" value="1"/>
</dbReference>
<feature type="transmembrane region" description="Helical" evidence="6">
    <location>
        <begin position="442"/>
        <end position="458"/>
    </location>
</feature>
<organism evidence="7 8">
    <name type="scientific">Flavobacterium qiangtangense</name>
    <dbReference type="NCBI Taxonomy" id="1442595"/>
    <lineage>
        <taxon>Bacteria</taxon>
        <taxon>Pseudomonadati</taxon>
        <taxon>Bacteroidota</taxon>
        <taxon>Flavobacteriia</taxon>
        <taxon>Flavobacteriales</taxon>
        <taxon>Flavobacteriaceae</taxon>
        <taxon>Flavobacterium</taxon>
    </lineage>
</organism>
<gene>
    <name evidence="7" type="ORF">ACFPVY_12415</name>
</gene>
<feature type="transmembrane region" description="Helical" evidence="6">
    <location>
        <begin position="340"/>
        <end position="364"/>
    </location>
</feature>
<dbReference type="InterPro" id="IPR050833">
    <property type="entry name" value="Poly_Biosynth_Transport"/>
</dbReference>
<evidence type="ECO:0000256" key="2">
    <source>
        <dbReference type="ARBA" id="ARBA00022475"/>
    </source>
</evidence>
<sequence>MSLYKNLFKQTAIYGLATVIPRMFSFFLVPLYTELLPKEEYGQVNIYFAYLIFFNVILAYGMETSFFRFYNNNEEDKKTVVETSMVSIFWTTLLFLAIAILFRVSVANFLQIDVQYITYIIWILTLDALVIIPFSKLRANQRPMFYAAIKIGNVAVNLSLNLFFLIYLPKLANNNPDSFISSIYFKDFQVGYIFVSNIIASLLTLLVLLPNYFHVKWKFDFSLWKRMTKYGFPIMIAGIAFAINDQFDKILLKYLLPADIAEEQVGIYSACYKLGLFMVLFRTAYTLGIEPFFFSHASNENAKQTYATITKYFIILGSLMTLGVIVFADVLKLIMIRDSSFWDAMGVVPLIILANFFLGIYTNLSVWYKLTNQTHIGAYISIVGAIITLGLNYLLIPYFQENGNQGYMGSAIATIAAYGSMMLISYTLGNKYYPIPYDKKKIGAYLGISILFSGVYFYQFRENYFVGIPMLLAFSYFIYYNEKETILRIVKRKPKQV</sequence>
<feature type="transmembrane region" description="Helical" evidence="6">
    <location>
        <begin position="147"/>
        <end position="168"/>
    </location>
</feature>
<feature type="transmembrane region" description="Helical" evidence="6">
    <location>
        <begin position="83"/>
        <end position="104"/>
    </location>
</feature>
<dbReference type="Pfam" id="PF01943">
    <property type="entry name" value="Polysacc_synt"/>
    <property type="match status" value="1"/>
</dbReference>
<feature type="transmembrane region" description="Helical" evidence="6">
    <location>
        <begin position="464"/>
        <end position="481"/>
    </location>
</feature>
<feature type="transmembrane region" description="Helical" evidence="6">
    <location>
        <begin position="309"/>
        <end position="328"/>
    </location>
</feature>
<feature type="transmembrane region" description="Helical" evidence="6">
    <location>
        <begin position="230"/>
        <end position="247"/>
    </location>
</feature>
<protein>
    <submittedName>
        <fullName evidence="7">Lipopolysaccharide biosynthesis protein</fullName>
    </submittedName>
</protein>
<keyword evidence="8" id="KW-1185">Reference proteome</keyword>
<keyword evidence="5 6" id="KW-0472">Membrane</keyword>
<evidence type="ECO:0000256" key="5">
    <source>
        <dbReference type="ARBA" id="ARBA00023136"/>
    </source>
</evidence>
<dbReference type="Proteomes" id="UP001596287">
    <property type="component" value="Unassembled WGS sequence"/>
</dbReference>
<evidence type="ECO:0000313" key="8">
    <source>
        <dbReference type="Proteomes" id="UP001596287"/>
    </source>
</evidence>
<proteinExistence type="predicted"/>
<comment type="caution">
    <text evidence="7">The sequence shown here is derived from an EMBL/GenBank/DDBJ whole genome shotgun (WGS) entry which is preliminary data.</text>
</comment>
<accession>A0ABW1PP72</accession>
<evidence type="ECO:0000256" key="3">
    <source>
        <dbReference type="ARBA" id="ARBA00022692"/>
    </source>
</evidence>
<feature type="transmembrane region" description="Helical" evidence="6">
    <location>
        <begin position="116"/>
        <end position="135"/>
    </location>
</feature>
<evidence type="ECO:0000256" key="4">
    <source>
        <dbReference type="ARBA" id="ARBA00022989"/>
    </source>
</evidence>
<dbReference type="EMBL" id="JBHSQB010000009">
    <property type="protein sequence ID" value="MFC6097450.1"/>
    <property type="molecule type" value="Genomic_DNA"/>
</dbReference>
<evidence type="ECO:0000313" key="7">
    <source>
        <dbReference type="EMBL" id="MFC6097450.1"/>
    </source>
</evidence>
<reference evidence="8" key="1">
    <citation type="journal article" date="2019" name="Int. J. Syst. Evol. Microbiol.">
        <title>The Global Catalogue of Microorganisms (GCM) 10K type strain sequencing project: providing services to taxonomists for standard genome sequencing and annotation.</title>
        <authorList>
            <consortium name="The Broad Institute Genomics Platform"/>
            <consortium name="The Broad Institute Genome Sequencing Center for Infectious Disease"/>
            <person name="Wu L."/>
            <person name="Ma J."/>
        </authorList>
    </citation>
    <scope>NUCLEOTIDE SEQUENCE [LARGE SCALE GENOMIC DNA]</scope>
    <source>
        <strain evidence="8">CCUG 49679</strain>
    </source>
</reference>
<comment type="subcellular location">
    <subcellularLocation>
        <location evidence="1">Cell membrane</location>
        <topology evidence="1">Multi-pass membrane protein</topology>
    </subcellularLocation>
</comment>
<evidence type="ECO:0000256" key="1">
    <source>
        <dbReference type="ARBA" id="ARBA00004651"/>
    </source>
</evidence>
<feature type="transmembrane region" description="Helical" evidence="6">
    <location>
        <begin position="407"/>
        <end position="430"/>
    </location>
</feature>
<keyword evidence="4 6" id="KW-1133">Transmembrane helix</keyword>
<keyword evidence="2" id="KW-1003">Cell membrane</keyword>
<feature type="transmembrane region" description="Helical" evidence="6">
    <location>
        <begin position="44"/>
        <end position="62"/>
    </location>
</feature>
<feature type="transmembrane region" description="Helical" evidence="6">
    <location>
        <begin position="267"/>
        <end position="288"/>
    </location>
</feature>
<dbReference type="InterPro" id="IPR002797">
    <property type="entry name" value="Polysacc_synth"/>
</dbReference>
<keyword evidence="3 6" id="KW-0812">Transmembrane</keyword>
<feature type="transmembrane region" description="Helical" evidence="6">
    <location>
        <begin position="12"/>
        <end position="32"/>
    </location>
</feature>
<dbReference type="PANTHER" id="PTHR30250:SF11">
    <property type="entry name" value="O-ANTIGEN TRANSPORTER-RELATED"/>
    <property type="match status" value="1"/>
</dbReference>
<feature type="transmembrane region" description="Helical" evidence="6">
    <location>
        <begin position="376"/>
        <end position="395"/>
    </location>
</feature>